<evidence type="ECO:0000313" key="6">
    <source>
        <dbReference type="Proteomes" id="UP000015101"/>
    </source>
</evidence>
<dbReference type="SUPFAM" id="SSF103473">
    <property type="entry name" value="MFS general substrate transporter"/>
    <property type="match status" value="1"/>
</dbReference>
<dbReference type="GeneID" id="20212788"/>
<dbReference type="RefSeq" id="XP_009027797.1">
    <property type="nucleotide sequence ID" value="XM_009029549.1"/>
</dbReference>
<feature type="transmembrane region" description="Helical" evidence="2">
    <location>
        <begin position="26"/>
        <end position="53"/>
    </location>
</feature>
<feature type="domain" description="Major facilitator superfamily (MFS) profile" evidence="3">
    <location>
        <begin position="30"/>
        <end position="521"/>
    </location>
</feature>
<feature type="transmembrane region" description="Helical" evidence="2">
    <location>
        <begin position="465"/>
        <end position="489"/>
    </location>
</feature>
<dbReference type="Proteomes" id="UP000015101">
    <property type="component" value="Unassembled WGS sequence"/>
</dbReference>
<reference evidence="5" key="3">
    <citation type="submission" date="2015-06" db="UniProtKB">
        <authorList>
            <consortium name="EnsemblMetazoa"/>
        </authorList>
    </citation>
    <scope>IDENTIFICATION</scope>
</reference>
<dbReference type="AlphaFoldDB" id="T1FVE2"/>
<feature type="transmembrane region" description="Helical" evidence="2">
    <location>
        <begin position="160"/>
        <end position="180"/>
    </location>
</feature>
<organism evidence="5 6">
    <name type="scientific">Helobdella robusta</name>
    <name type="common">Californian leech</name>
    <dbReference type="NCBI Taxonomy" id="6412"/>
    <lineage>
        <taxon>Eukaryota</taxon>
        <taxon>Metazoa</taxon>
        <taxon>Spiralia</taxon>
        <taxon>Lophotrochozoa</taxon>
        <taxon>Annelida</taxon>
        <taxon>Clitellata</taxon>
        <taxon>Hirudinea</taxon>
        <taxon>Rhynchobdellida</taxon>
        <taxon>Glossiphoniidae</taxon>
        <taxon>Helobdella</taxon>
    </lineage>
</organism>
<dbReference type="GO" id="GO:0015718">
    <property type="term" value="P:monocarboxylic acid transport"/>
    <property type="evidence" value="ECO:0000318"/>
    <property type="project" value="GO_Central"/>
</dbReference>
<feature type="transmembrane region" description="Helical" evidence="2">
    <location>
        <begin position="192"/>
        <end position="210"/>
    </location>
</feature>
<feature type="transmembrane region" description="Helical" evidence="2">
    <location>
        <begin position="376"/>
        <end position="394"/>
    </location>
</feature>
<keyword evidence="2" id="KW-1133">Transmembrane helix</keyword>
<dbReference type="PANTHER" id="PTHR11360">
    <property type="entry name" value="MONOCARBOXYLATE TRANSPORTER"/>
    <property type="match status" value="1"/>
</dbReference>
<proteinExistence type="predicted"/>
<evidence type="ECO:0000313" key="5">
    <source>
        <dbReference type="EnsemblMetazoa" id="HelroP193822"/>
    </source>
</evidence>
<dbReference type="Pfam" id="PF07690">
    <property type="entry name" value="MFS_1"/>
    <property type="match status" value="1"/>
</dbReference>
<keyword evidence="2" id="KW-0472">Membrane</keyword>
<protein>
    <recommendedName>
        <fullName evidence="3">Major facilitator superfamily (MFS) profile domain-containing protein</fullName>
    </recommendedName>
</protein>
<dbReference type="InterPro" id="IPR050327">
    <property type="entry name" value="Proton-linked_MCT"/>
</dbReference>
<evidence type="ECO:0000313" key="4">
    <source>
        <dbReference type="EMBL" id="ESN94057.1"/>
    </source>
</evidence>
<evidence type="ECO:0000256" key="2">
    <source>
        <dbReference type="SAM" id="Phobius"/>
    </source>
</evidence>
<keyword evidence="2" id="KW-0812">Transmembrane</keyword>
<sequence>MTTTAKQKRIPPLEELEAPLPPDGGWGWVVMVASFFSNLLVDGILYTFGILYINLIHSFPEAHKATISMVGSLLGGVYLIVGIHNHTGPFVGGLVNKFGCRVVACCGAIVSSAAFIASYFSHNIEMMLVTYGIFGGIGFGLLYLPSIVMVGMYFDRKRALATGIAVCGSGLGTLLFAPLATYLCDTYGWRGANLIMAGLILNGLPCALVYKPLKAKKKRKKIYMENYKDSIKKDPSQATSTSEFLKLDTDPTATVAKVSSSTDDEELPDVHPLYRADVLYGGSVTNIAEYNANPDMRAYVNSVTDIPRAVSPSPEGGPCAPLLDVLRKMFDFTLLASPTFIAIALSGVFGFMGFYSPFVYLTDYAQISVSEHPERANWLISTIGLSNTVSRILAGWLADRPWADSTLIHNMALILAGLATCSLTFFSNMVAFYAYAITFGFSIAAFIALRSIVICDLLGVQRLTNAFGIVALFQGIALLLGTPVSGAIYDCTGSYKLSFIVSGIMMVLGGVLCLPVRKINRWEIRRNKSREPLIQLRSNAKITNDKLWLPFQIR</sequence>
<dbReference type="EnsemblMetazoa" id="HelroT193822">
    <property type="protein sequence ID" value="HelroP193822"/>
    <property type="gene ID" value="HelroG193822"/>
</dbReference>
<dbReference type="EMBL" id="AMQM01007130">
    <property type="status" value="NOT_ANNOTATED_CDS"/>
    <property type="molecule type" value="Genomic_DNA"/>
</dbReference>
<dbReference type="FunFam" id="1.20.1250.20:FF:000481">
    <property type="entry name" value="MonoCarboxylate Transporter family"/>
    <property type="match status" value="1"/>
</dbReference>
<feature type="transmembrane region" description="Helical" evidence="2">
    <location>
        <begin position="65"/>
        <end position="86"/>
    </location>
</feature>
<dbReference type="KEGG" id="hro:HELRODRAFT_193822"/>
<comment type="subcellular location">
    <subcellularLocation>
        <location evidence="1">Membrane</location>
        <topology evidence="1">Multi-pass membrane protein</topology>
    </subcellularLocation>
</comment>
<dbReference type="InterPro" id="IPR036259">
    <property type="entry name" value="MFS_trans_sf"/>
</dbReference>
<reference evidence="4 6" key="2">
    <citation type="journal article" date="2013" name="Nature">
        <title>Insights into bilaterian evolution from three spiralian genomes.</title>
        <authorList>
            <person name="Simakov O."/>
            <person name="Marletaz F."/>
            <person name="Cho S.J."/>
            <person name="Edsinger-Gonzales E."/>
            <person name="Havlak P."/>
            <person name="Hellsten U."/>
            <person name="Kuo D.H."/>
            <person name="Larsson T."/>
            <person name="Lv J."/>
            <person name="Arendt D."/>
            <person name="Savage R."/>
            <person name="Osoegawa K."/>
            <person name="de Jong P."/>
            <person name="Grimwood J."/>
            <person name="Chapman J.A."/>
            <person name="Shapiro H."/>
            <person name="Aerts A."/>
            <person name="Otillar R.P."/>
            <person name="Terry A.Y."/>
            <person name="Boore J.L."/>
            <person name="Grigoriev I.V."/>
            <person name="Lindberg D.R."/>
            <person name="Seaver E.C."/>
            <person name="Weisblat D.A."/>
            <person name="Putnam N.H."/>
            <person name="Rokhsar D.S."/>
        </authorList>
    </citation>
    <scope>NUCLEOTIDE SEQUENCE</scope>
</reference>
<dbReference type="OrthoDB" id="6509908at2759"/>
<dbReference type="eggNOG" id="KOG2504">
    <property type="taxonomic scope" value="Eukaryota"/>
</dbReference>
<feature type="transmembrane region" description="Helical" evidence="2">
    <location>
        <begin position="332"/>
        <end position="356"/>
    </location>
</feature>
<dbReference type="GO" id="GO:0008028">
    <property type="term" value="F:monocarboxylic acid transmembrane transporter activity"/>
    <property type="evidence" value="ECO:0000318"/>
    <property type="project" value="GO_Central"/>
</dbReference>
<feature type="transmembrane region" description="Helical" evidence="2">
    <location>
        <begin position="432"/>
        <end position="453"/>
    </location>
</feature>
<dbReference type="GO" id="GO:0005886">
    <property type="term" value="C:plasma membrane"/>
    <property type="evidence" value="ECO:0000318"/>
    <property type="project" value="GO_Central"/>
</dbReference>
<name>T1FVE2_HELRO</name>
<feature type="transmembrane region" description="Helical" evidence="2">
    <location>
        <begin position="98"/>
        <end position="120"/>
    </location>
</feature>
<feature type="transmembrane region" description="Helical" evidence="2">
    <location>
        <begin position="126"/>
        <end position="148"/>
    </location>
</feature>
<gene>
    <name evidence="5" type="primary">20212788</name>
    <name evidence="4" type="ORF">HELRODRAFT_193822</name>
</gene>
<reference evidence="6" key="1">
    <citation type="submission" date="2012-12" db="EMBL/GenBank/DDBJ databases">
        <authorList>
            <person name="Hellsten U."/>
            <person name="Grimwood J."/>
            <person name="Chapman J.A."/>
            <person name="Shapiro H."/>
            <person name="Aerts A."/>
            <person name="Otillar R.P."/>
            <person name="Terry A.Y."/>
            <person name="Boore J.L."/>
            <person name="Simakov O."/>
            <person name="Marletaz F."/>
            <person name="Cho S.-J."/>
            <person name="Edsinger-Gonzales E."/>
            <person name="Havlak P."/>
            <person name="Kuo D.-H."/>
            <person name="Larsson T."/>
            <person name="Lv J."/>
            <person name="Arendt D."/>
            <person name="Savage R."/>
            <person name="Osoegawa K."/>
            <person name="de Jong P."/>
            <person name="Lindberg D.R."/>
            <person name="Seaver E.C."/>
            <person name="Weisblat D.A."/>
            <person name="Putnam N.H."/>
            <person name="Grigoriev I.V."/>
            <person name="Rokhsar D.S."/>
        </authorList>
    </citation>
    <scope>NUCLEOTIDE SEQUENCE</scope>
</reference>
<feature type="transmembrane region" description="Helical" evidence="2">
    <location>
        <begin position="406"/>
        <end position="426"/>
    </location>
</feature>
<dbReference type="EMBL" id="KB097572">
    <property type="protein sequence ID" value="ESN94057.1"/>
    <property type="molecule type" value="Genomic_DNA"/>
</dbReference>
<feature type="transmembrane region" description="Helical" evidence="2">
    <location>
        <begin position="495"/>
        <end position="516"/>
    </location>
</feature>
<dbReference type="InParanoid" id="T1FVE2"/>
<dbReference type="InterPro" id="IPR011701">
    <property type="entry name" value="MFS"/>
</dbReference>
<keyword evidence="6" id="KW-1185">Reference proteome</keyword>
<accession>T1FVE2</accession>
<dbReference type="CTD" id="20212788"/>
<dbReference type="PROSITE" id="PS50850">
    <property type="entry name" value="MFS"/>
    <property type="match status" value="1"/>
</dbReference>
<evidence type="ECO:0000259" key="3">
    <source>
        <dbReference type="PROSITE" id="PS50850"/>
    </source>
</evidence>
<evidence type="ECO:0000256" key="1">
    <source>
        <dbReference type="ARBA" id="ARBA00004141"/>
    </source>
</evidence>
<dbReference type="HOGENOM" id="CLU_001265_59_2_1"/>
<dbReference type="Gene3D" id="1.20.1250.20">
    <property type="entry name" value="MFS general substrate transporter like domains"/>
    <property type="match status" value="2"/>
</dbReference>
<dbReference type="CDD" id="cd17352">
    <property type="entry name" value="MFS_MCT_SLC16"/>
    <property type="match status" value="1"/>
</dbReference>
<dbReference type="PANTHER" id="PTHR11360:SF286">
    <property type="entry name" value="GH22266P"/>
    <property type="match status" value="1"/>
</dbReference>
<dbReference type="FunFam" id="1.20.1250.20:FF:001685">
    <property type="entry name" value="Uncharacterized protein"/>
    <property type="match status" value="1"/>
</dbReference>
<dbReference type="InterPro" id="IPR020846">
    <property type="entry name" value="MFS_dom"/>
</dbReference>